<name>A0A835VDT0_VANPL</name>
<dbReference type="InterPro" id="IPR052990">
    <property type="entry name" value="Sulfoquinovosidase_GH31"/>
</dbReference>
<dbReference type="PANTHER" id="PTHR46959">
    <property type="entry name" value="SULFOQUINOVOSIDASE"/>
    <property type="match status" value="1"/>
</dbReference>
<dbReference type="SUPFAM" id="SSF74650">
    <property type="entry name" value="Galactose mutarotase-like"/>
    <property type="match status" value="1"/>
</dbReference>
<protein>
    <submittedName>
        <fullName evidence="1">Uncharacterized protein</fullName>
    </submittedName>
</protein>
<comment type="caution">
    <text evidence="1">The sequence shown here is derived from an EMBL/GenBank/DDBJ whole genome shotgun (WGS) entry which is preliminary data.</text>
</comment>
<dbReference type="AlphaFoldDB" id="A0A835VDT0"/>
<gene>
    <name evidence="1" type="ORF">HPP92_001695</name>
</gene>
<dbReference type="InterPro" id="IPR011013">
    <property type="entry name" value="Gal_mutarotase_sf_dom"/>
</dbReference>
<dbReference type="GO" id="GO:0003824">
    <property type="term" value="F:catalytic activity"/>
    <property type="evidence" value="ECO:0007669"/>
    <property type="project" value="InterPro"/>
</dbReference>
<dbReference type="CDD" id="cd14752">
    <property type="entry name" value="GH31_N"/>
    <property type="match status" value="1"/>
</dbReference>
<dbReference type="GO" id="GO:0030246">
    <property type="term" value="F:carbohydrate binding"/>
    <property type="evidence" value="ECO:0007669"/>
    <property type="project" value="InterPro"/>
</dbReference>
<dbReference type="Gene3D" id="2.60.40.1760">
    <property type="entry name" value="glycosyl hydrolase (family 31)"/>
    <property type="match status" value="1"/>
</dbReference>
<dbReference type="Proteomes" id="UP000636800">
    <property type="component" value="Chromosome 1"/>
</dbReference>
<dbReference type="EMBL" id="JADCNL010000001">
    <property type="protein sequence ID" value="KAG0497004.1"/>
    <property type="molecule type" value="Genomic_DNA"/>
</dbReference>
<reference evidence="1 2" key="1">
    <citation type="journal article" date="2020" name="Nat. Food">
        <title>A phased Vanilla planifolia genome enables genetic improvement of flavour and production.</title>
        <authorList>
            <person name="Hasing T."/>
            <person name="Tang H."/>
            <person name="Brym M."/>
            <person name="Khazi F."/>
            <person name="Huang T."/>
            <person name="Chambers A.H."/>
        </authorList>
    </citation>
    <scope>NUCLEOTIDE SEQUENCE [LARGE SCALE GENOMIC DNA]</scope>
    <source>
        <tissue evidence="1">Leaf</tissue>
    </source>
</reference>
<proteinExistence type="predicted"/>
<keyword evidence="2" id="KW-1185">Reference proteome</keyword>
<accession>A0A835VDT0</accession>
<dbReference type="OrthoDB" id="43744at2759"/>
<evidence type="ECO:0000313" key="1">
    <source>
        <dbReference type="EMBL" id="KAG0497004.1"/>
    </source>
</evidence>
<dbReference type="GO" id="GO:0005975">
    <property type="term" value="P:carbohydrate metabolic process"/>
    <property type="evidence" value="ECO:0007669"/>
    <property type="project" value="InterPro"/>
</dbReference>
<evidence type="ECO:0000313" key="2">
    <source>
        <dbReference type="Proteomes" id="UP000636800"/>
    </source>
</evidence>
<sequence>MPELKVTKKHHKRINNPFPSQPKSIPLIRGILSYNRNLPHHQTYRIGEDYQLLWNSNNGGYLSLSHQSQPDRSLWSTIPGEAFISAAAAQTEVEESRGSFVVKDGDVSFICHYQTIEDIRIVCKSEIEQKANEGELPSGFFQSKGNTDPMELLKGTQFSILVLSGWLSTKKTNGFASKKLYSWEKKFRLRRDWRSSISTKYSLLFHQKNSHQIEFQIHFGEINQQLNPSKHPRIPKGFQSQRWKQVPLKRRHVRCFSNSRGFLALSSDDESEEGKADELQELNRIFFTYSSESDEKFYGFGEQFSHVEFKGRRVPILVQEQGIGRGDQPITFAANLVSYRYMETA</sequence>
<dbReference type="PANTHER" id="PTHR46959:SF2">
    <property type="entry name" value="SULFOQUINOVOSIDASE"/>
    <property type="match status" value="1"/>
</dbReference>
<organism evidence="1 2">
    <name type="scientific">Vanilla planifolia</name>
    <name type="common">Vanilla</name>
    <dbReference type="NCBI Taxonomy" id="51239"/>
    <lineage>
        <taxon>Eukaryota</taxon>
        <taxon>Viridiplantae</taxon>
        <taxon>Streptophyta</taxon>
        <taxon>Embryophyta</taxon>
        <taxon>Tracheophyta</taxon>
        <taxon>Spermatophyta</taxon>
        <taxon>Magnoliopsida</taxon>
        <taxon>Liliopsida</taxon>
        <taxon>Asparagales</taxon>
        <taxon>Orchidaceae</taxon>
        <taxon>Vanilloideae</taxon>
        <taxon>Vanilleae</taxon>
        <taxon>Vanilla</taxon>
    </lineage>
</organism>